<evidence type="ECO:0000313" key="2">
    <source>
        <dbReference type="Proteomes" id="UP000182624"/>
    </source>
</evidence>
<dbReference type="AlphaFoldDB" id="A0A1I5PZS4"/>
<keyword evidence="2" id="KW-1185">Reference proteome</keyword>
<dbReference type="EMBL" id="FOXO01000001">
    <property type="protein sequence ID" value="SFP39515.1"/>
    <property type="molecule type" value="Genomic_DNA"/>
</dbReference>
<evidence type="ECO:0008006" key="3">
    <source>
        <dbReference type="Google" id="ProtNLM"/>
    </source>
</evidence>
<accession>A0A1I5PZS4</accession>
<reference evidence="2" key="1">
    <citation type="submission" date="2016-10" db="EMBL/GenBank/DDBJ databases">
        <authorList>
            <person name="Varghese N."/>
            <person name="Submissions S."/>
        </authorList>
    </citation>
    <scope>NUCLEOTIDE SEQUENCE [LARGE SCALE GENOMIC DNA]</scope>
    <source>
        <strain evidence="2">P18</strain>
    </source>
</reference>
<evidence type="ECO:0000313" key="1">
    <source>
        <dbReference type="EMBL" id="SFP39515.1"/>
    </source>
</evidence>
<sequence length="391" mass="45324">MIYSYNVKVPLSYNCFEINTYKPDLETRFEIENEVVTEINVVFRAYDITGYPEGYDFRDTLEIRLYTTRDENLDKVTGMTASIKGAVAPYITCEINGILVDGEEYAIKFAEEITGKICKEVSLVLIRHNFNRHLFQPRIEPNWRMAVWNHSEYAQYMAVKDKATEEGDGARNRIVRVHDNMHMVDAVYIMSTITVNSNEFDLGSCLYPKDDTVEFLVNEYYSALGSEKLKSKFFHLFTMIEFVEQKYEKYNGAATLLKSDEVDHIIDVIKSELTEQNKGRIVSSVKDLLLKMNDTGRAQKLLNILDWMGIKKYRRFGDDSTIDKNLLDEIIGVRNKSFHGAAEKESEAERKYGNAVEKLLYINEQIIEYVRKENQVEIPEEGYVLITGRIK</sequence>
<dbReference type="Proteomes" id="UP000182624">
    <property type="component" value="Unassembled WGS sequence"/>
</dbReference>
<proteinExistence type="predicted"/>
<organism evidence="1 2">
    <name type="scientific">Butyrivibrio proteoclasticus</name>
    <dbReference type="NCBI Taxonomy" id="43305"/>
    <lineage>
        <taxon>Bacteria</taxon>
        <taxon>Bacillati</taxon>
        <taxon>Bacillota</taxon>
        <taxon>Clostridia</taxon>
        <taxon>Lachnospirales</taxon>
        <taxon>Lachnospiraceae</taxon>
        <taxon>Butyrivibrio</taxon>
    </lineage>
</organism>
<protein>
    <recommendedName>
        <fullName evidence="3">Apea-like HEPN domain-containing protein</fullName>
    </recommendedName>
</protein>
<name>A0A1I5PZS4_9FIRM</name>
<gene>
    <name evidence="1" type="ORF">SAMN04487928_101230</name>
</gene>